<evidence type="ECO:0000313" key="16">
    <source>
        <dbReference type="Proteomes" id="UP000235916"/>
    </source>
</evidence>
<dbReference type="PROSITE" id="PS50109">
    <property type="entry name" value="HIS_KIN"/>
    <property type="match status" value="1"/>
</dbReference>
<comment type="subcellular location">
    <subcellularLocation>
        <location evidence="2">Membrane</location>
        <topology evidence="2">Multi-pass membrane protein</topology>
    </subcellularLocation>
</comment>
<dbReference type="AlphaFoldDB" id="A0A2N8KT45"/>
<dbReference type="PANTHER" id="PTHR45436">
    <property type="entry name" value="SENSOR HISTIDINE KINASE YKOH"/>
    <property type="match status" value="1"/>
</dbReference>
<gene>
    <name evidence="15" type="ORF">C1O66_23280</name>
</gene>
<protein>
    <recommendedName>
        <fullName evidence="3">histidine kinase</fullName>
        <ecNumber evidence="3">2.7.13.3</ecNumber>
    </recommendedName>
</protein>
<keyword evidence="8 15" id="KW-0418">Kinase</keyword>
<dbReference type="CDD" id="cd00082">
    <property type="entry name" value="HisKA"/>
    <property type="match status" value="1"/>
</dbReference>
<evidence type="ECO:0000259" key="14">
    <source>
        <dbReference type="PROSITE" id="PS50109"/>
    </source>
</evidence>
<evidence type="ECO:0000256" key="13">
    <source>
        <dbReference type="SAM" id="Phobius"/>
    </source>
</evidence>
<evidence type="ECO:0000256" key="10">
    <source>
        <dbReference type="ARBA" id="ARBA00022989"/>
    </source>
</evidence>
<keyword evidence="7" id="KW-0547">Nucleotide-binding</keyword>
<evidence type="ECO:0000256" key="12">
    <source>
        <dbReference type="ARBA" id="ARBA00023136"/>
    </source>
</evidence>
<dbReference type="InterPro" id="IPR003594">
    <property type="entry name" value="HATPase_dom"/>
</dbReference>
<dbReference type="EMBL" id="POSP01000004">
    <property type="protein sequence ID" value="PND36592.1"/>
    <property type="molecule type" value="Genomic_DNA"/>
</dbReference>
<dbReference type="InterPro" id="IPR036097">
    <property type="entry name" value="HisK_dim/P_sf"/>
</dbReference>
<dbReference type="Pfam" id="PF00512">
    <property type="entry name" value="HisKA"/>
    <property type="match status" value="1"/>
</dbReference>
<dbReference type="GO" id="GO:0000155">
    <property type="term" value="F:phosphorelay sensor kinase activity"/>
    <property type="evidence" value="ECO:0007669"/>
    <property type="project" value="InterPro"/>
</dbReference>
<evidence type="ECO:0000256" key="7">
    <source>
        <dbReference type="ARBA" id="ARBA00022741"/>
    </source>
</evidence>
<dbReference type="Proteomes" id="UP000235916">
    <property type="component" value="Unassembled WGS sequence"/>
</dbReference>
<dbReference type="SMART" id="SM00387">
    <property type="entry name" value="HATPase_c"/>
    <property type="match status" value="1"/>
</dbReference>
<dbReference type="InterPro" id="IPR005467">
    <property type="entry name" value="His_kinase_dom"/>
</dbReference>
<feature type="transmembrane region" description="Helical" evidence="13">
    <location>
        <begin position="16"/>
        <end position="36"/>
    </location>
</feature>
<dbReference type="EC" id="2.7.13.3" evidence="3"/>
<keyword evidence="10 13" id="KW-1133">Transmembrane helix</keyword>
<dbReference type="SMART" id="SM00388">
    <property type="entry name" value="HisKA"/>
    <property type="match status" value="1"/>
</dbReference>
<keyword evidence="9" id="KW-0067">ATP-binding</keyword>
<dbReference type="Pfam" id="PF02518">
    <property type="entry name" value="HATPase_c"/>
    <property type="match status" value="1"/>
</dbReference>
<comment type="catalytic activity">
    <reaction evidence="1">
        <text>ATP + protein L-histidine = ADP + protein N-phospho-L-histidine.</text>
        <dbReference type="EC" id="2.7.13.3"/>
    </reaction>
</comment>
<dbReference type="InterPro" id="IPR003661">
    <property type="entry name" value="HisK_dim/P_dom"/>
</dbReference>
<dbReference type="Gene3D" id="3.30.565.10">
    <property type="entry name" value="Histidine kinase-like ATPase, C-terminal domain"/>
    <property type="match status" value="1"/>
</dbReference>
<evidence type="ECO:0000256" key="6">
    <source>
        <dbReference type="ARBA" id="ARBA00022692"/>
    </source>
</evidence>
<dbReference type="InterPro" id="IPR004358">
    <property type="entry name" value="Sig_transdc_His_kin-like_C"/>
</dbReference>
<dbReference type="OrthoDB" id="9148518at2"/>
<keyword evidence="11" id="KW-0902">Two-component regulatory system</keyword>
<dbReference type="SUPFAM" id="SSF47384">
    <property type="entry name" value="Homodimeric domain of signal transducing histidine kinase"/>
    <property type="match status" value="1"/>
</dbReference>
<keyword evidence="12 13" id="KW-0472">Membrane</keyword>
<dbReference type="GO" id="GO:0005886">
    <property type="term" value="C:plasma membrane"/>
    <property type="evidence" value="ECO:0007669"/>
    <property type="project" value="TreeGrafter"/>
</dbReference>
<evidence type="ECO:0000256" key="11">
    <source>
        <dbReference type="ARBA" id="ARBA00023012"/>
    </source>
</evidence>
<sequence>MTTNTLPSLRAELSRSLWWISAAWLLTVLLSVVWVVRHEAEELMDEALRESSELIYGLLKQGARLPDELQGQVLPAPPHKEHLVWQLLDSRSAQVLRRSHMAPARALLMPTRRGLFDAPGGWRLYAIPMSDGRSTLLVAQTRAERLESRYGALLALLAAALAVSAFWAALLSRRVRATLQPLAALGTQIQAYDPMRAETDLPPASRAELLPVRSAIHELGQRLALRVRHEQAFAAHAAHALRTPLAGMDAQLALAQREADEASRPRILRARAAAERLKRVVSSLLLMFRSGAELDVQDLSLGDLADLAQRLPLDQLQLHVQAPADRTVPVRADPNLLSAALANLLDNALRHGAEQAWLSLQLEADGMVRLRLRDDGPGVDADRLSQLQAGLNQPEDAAAVGLGLRLAQLVAQAHGGCLSLEIPAATGGRGPRGFAVCLQWPSRGPGSRAG</sequence>
<dbReference type="PRINTS" id="PR00344">
    <property type="entry name" value="BCTRLSENSOR"/>
</dbReference>
<keyword evidence="5" id="KW-0808">Transferase</keyword>
<dbReference type="InterPro" id="IPR036890">
    <property type="entry name" value="HATPase_C_sf"/>
</dbReference>
<dbReference type="CDD" id="cd00075">
    <property type="entry name" value="HATPase"/>
    <property type="match status" value="1"/>
</dbReference>
<keyword evidence="6 13" id="KW-0812">Transmembrane</keyword>
<name>A0A2N8KT45_9BURK</name>
<dbReference type="RefSeq" id="WP_102770363.1">
    <property type="nucleotide sequence ID" value="NZ_POSP01000004.1"/>
</dbReference>
<evidence type="ECO:0000256" key="4">
    <source>
        <dbReference type="ARBA" id="ARBA00022553"/>
    </source>
</evidence>
<evidence type="ECO:0000256" key="8">
    <source>
        <dbReference type="ARBA" id="ARBA00022777"/>
    </source>
</evidence>
<evidence type="ECO:0000256" key="1">
    <source>
        <dbReference type="ARBA" id="ARBA00000085"/>
    </source>
</evidence>
<reference evidence="15 16" key="1">
    <citation type="submission" date="2018-01" db="EMBL/GenBank/DDBJ databases">
        <title>Draft genome sequence of Paucibacter aquatile CR182 isolated from freshwater of the Nakdong River.</title>
        <authorList>
            <person name="Choi A."/>
            <person name="Chung E.J."/>
        </authorList>
    </citation>
    <scope>NUCLEOTIDE SEQUENCE [LARGE SCALE GENOMIC DNA]</scope>
    <source>
        <strain evidence="15 16">CR182</strain>
    </source>
</reference>
<evidence type="ECO:0000256" key="2">
    <source>
        <dbReference type="ARBA" id="ARBA00004141"/>
    </source>
</evidence>
<feature type="domain" description="Histidine kinase" evidence="14">
    <location>
        <begin position="236"/>
        <end position="444"/>
    </location>
</feature>
<dbReference type="InterPro" id="IPR050428">
    <property type="entry name" value="TCS_sensor_his_kinase"/>
</dbReference>
<comment type="caution">
    <text evidence="15">The sequence shown here is derived from an EMBL/GenBank/DDBJ whole genome shotgun (WGS) entry which is preliminary data.</text>
</comment>
<keyword evidence="4" id="KW-0597">Phosphoprotein</keyword>
<evidence type="ECO:0000313" key="15">
    <source>
        <dbReference type="EMBL" id="PND36592.1"/>
    </source>
</evidence>
<organism evidence="15 16">
    <name type="scientific">Kinneretia aquatilis</name>
    <dbReference type="NCBI Taxonomy" id="2070761"/>
    <lineage>
        <taxon>Bacteria</taxon>
        <taxon>Pseudomonadati</taxon>
        <taxon>Pseudomonadota</taxon>
        <taxon>Betaproteobacteria</taxon>
        <taxon>Burkholderiales</taxon>
        <taxon>Sphaerotilaceae</taxon>
        <taxon>Roseateles</taxon>
    </lineage>
</organism>
<keyword evidence="16" id="KW-1185">Reference proteome</keyword>
<evidence type="ECO:0000256" key="5">
    <source>
        <dbReference type="ARBA" id="ARBA00022679"/>
    </source>
</evidence>
<feature type="transmembrane region" description="Helical" evidence="13">
    <location>
        <begin position="150"/>
        <end position="170"/>
    </location>
</feature>
<accession>A0A2N8KT45</accession>
<dbReference type="Gene3D" id="1.10.287.130">
    <property type="match status" value="1"/>
</dbReference>
<dbReference type="SUPFAM" id="SSF55874">
    <property type="entry name" value="ATPase domain of HSP90 chaperone/DNA topoisomerase II/histidine kinase"/>
    <property type="match status" value="1"/>
</dbReference>
<dbReference type="PANTHER" id="PTHR45436:SF14">
    <property type="entry name" value="SENSOR PROTEIN QSEC"/>
    <property type="match status" value="1"/>
</dbReference>
<dbReference type="GO" id="GO:0005524">
    <property type="term" value="F:ATP binding"/>
    <property type="evidence" value="ECO:0007669"/>
    <property type="project" value="UniProtKB-KW"/>
</dbReference>
<evidence type="ECO:0000256" key="3">
    <source>
        <dbReference type="ARBA" id="ARBA00012438"/>
    </source>
</evidence>
<evidence type="ECO:0000256" key="9">
    <source>
        <dbReference type="ARBA" id="ARBA00022840"/>
    </source>
</evidence>
<proteinExistence type="predicted"/>